<organism evidence="1">
    <name type="scientific">Neisseria gonorrhoeae</name>
    <dbReference type="NCBI Taxonomy" id="485"/>
    <lineage>
        <taxon>Bacteria</taxon>
        <taxon>Pseudomonadati</taxon>
        <taxon>Pseudomonadota</taxon>
        <taxon>Betaproteobacteria</taxon>
        <taxon>Neisseriales</taxon>
        <taxon>Neisseriaceae</taxon>
        <taxon>Neisseria</taxon>
    </lineage>
</organism>
<sequence length="61" mass="6730">MTYHGRSRQVDGRCLVSILLLPAVASSVTLSLALSVRVTGCPQNHFTEPFSRLAHRESFCL</sequence>
<accession>A0A378W3I7</accession>
<gene>
    <name evidence="1" type="ORF">NCTC11421_03170</name>
</gene>
<dbReference type="EMBL" id="UGRI01000001">
    <property type="protein sequence ID" value="SUA25162.1"/>
    <property type="molecule type" value="Genomic_DNA"/>
</dbReference>
<evidence type="ECO:0000313" key="1">
    <source>
        <dbReference type="EMBL" id="SUA25162.1"/>
    </source>
</evidence>
<reference evidence="1" key="1">
    <citation type="submission" date="2018-06" db="EMBL/GenBank/DDBJ databases">
        <authorList>
            <consortium name="Pathogen Informatics"/>
            <person name="Doyle S."/>
        </authorList>
    </citation>
    <scope>NUCLEOTIDE SEQUENCE [LARGE SCALE GENOMIC DNA]</scope>
    <source>
        <strain evidence="1">NCTC11421</strain>
    </source>
</reference>
<proteinExistence type="predicted"/>
<protein>
    <submittedName>
        <fullName evidence="1">Uncharacterized protein</fullName>
    </submittedName>
</protein>
<dbReference type="AlphaFoldDB" id="A0A378W3I7"/>
<name>A0A378W3I7_NEIGO</name>